<dbReference type="STRING" id="3469.A0A4Y7IQU5"/>
<dbReference type="InterPro" id="IPR036412">
    <property type="entry name" value="HAD-like_sf"/>
</dbReference>
<dbReference type="PANTHER" id="PTHR46521:SF4">
    <property type="entry name" value="SUCROSE-PHOSPHATASE 2-RELATED"/>
    <property type="match status" value="1"/>
</dbReference>
<evidence type="ECO:0000313" key="4">
    <source>
        <dbReference type="Proteomes" id="UP000316621"/>
    </source>
</evidence>
<dbReference type="PANTHER" id="PTHR46521">
    <property type="entry name" value="SUCROSE-PHOSPHATASE 2-RELATED"/>
    <property type="match status" value="1"/>
</dbReference>
<name>A0A4Y7IQU5_PAPSO</name>
<dbReference type="Proteomes" id="UP000316621">
    <property type="component" value="Chromosome 2"/>
</dbReference>
<dbReference type="OMA" id="RCATSIM"/>
<evidence type="ECO:0000259" key="2">
    <source>
        <dbReference type="Pfam" id="PF05116"/>
    </source>
</evidence>
<dbReference type="PROSITE" id="PS51257">
    <property type="entry name" value="PROKAR_LIPOPROTEIN"/>
    <property type="match status" value="1"/>
</dbReference>
<feature type="domain" description="Sucrose phosphatase-like" evidence="2">
    <location>
        <begin position="74"/>
        <end position="141"/>
    </location>
</feature>
<dbReference type="Gene3D" id="3.40.50.1000">
    <property type="entry name" value="HAD superfamily/HAD-like"/>
    <property type="match status" value="1"/>
</dbReference>
<gene>
    <name evidence="3" type="ORF">C5167_018932</name>
</gene>
<protein>
    <recommendedName>
        <fullName evidence="2">Sucrose phosphatase-like domain-containing protein</fullName>
    </recommendedName>
</protein>
<dbReference type="GO" id="GO:0016787">
    <property type="term" value="F:hydrolase activity"/>
    <property type="evidence" value="ECO:0007669"/>
    <property type="project" value="UniProtKB-KW"/>
</dbReference>
<dbReference type="EMBL" id="CM010716">
    <property type="protein sequence ID" value="RZC50506.1"/>
    <property type="molecule type" value="Genomic_DNA"/>
</dbReference>
<evidence type="ECO:0000256" key="1">
    <source>
        <dbReference type="ARBA" id="ARBA00022801"/>
    </source>
</evidence>
<sequence>MKSILLNFLPSSYTIISSCYLAYLQERLNYIKRSESQQRQYKVSFDVEKEKAEGVIKALSERLEKRGRFGDDKQPRNTLVCGDSGNDAEPYTVPVVYGIMLHNAMEELLQWHTENVKNNPKIIHATKRCAFGIIQAIGHFKLGLNLSSRDVVDFP</sequence>
<feature type="domain" description="Sucrose phosphatase-like" evidence="2">
    <location>
        <begin position="33"/>
        <end position="67"/>
    </location>
</feature>
<accession>A0A4Y7IQU5</accession>
<dbReference type="InterPro" id="IPR006380">
    <property type="entry name" value="SPP-like_dom"/>
</dbReference>
<dbReference type="SUPFAM" id="SSF56784">
    <property type="entry name" value="HAD-like"/>
    <property type="match status" value="1"/>
</dbReference>
<organism evidence="3 4">
    <name type="scientific">Papaver somniferum</name>
    <name type="common">Opium poppy</name>
    <dbReference type="NCBI Taxonomy" id="3469"/>
    <lineage>
        <taxon>Eukaryota</taxon>
        <taxon>Viridiplantae</taxon>
        <taxon>Streptophyta</taxon>
        <taxon>Embryophyta</taxon>
        <taxon>Tracheophyta</taxon>
        <taxon>Spermatophyta</taxon>
        <taxon>Magnoliopsida</taxon>
        <taxon>Ranunculales</taxon>
        <taxon>Papaveraceae</taxon>
        <taxon>Papaveroideae</taxon>
        <taxon>Papaver</taxon>
    </lineage>
</organism>
<keyword evidence="4" id="KW-1185">Reference proteome</keyword>
<dbReference type="Pfam" id="PF05116">
    <property type="entry name" value="S6PP"/>
    <property type="match status" value="2"/>
</dbReference>
<dbReference type="Gramene" id="RZC50506">
    <property type="protein sequence ID" value="RZC50506"/>
    <property type="gene ID" value="C5167_018932"/>
</dbReference>
<proteinExistence type="predicted"/>
<dbReference type="AlphaFoldDB" id="A0A4Y7IQU5"/>
<reference evidence="3 4" key="1">
    <citation type="journal article" date="2018" name="Science">
        <title>The opium poppy genome and morphinan production.</title>
        <authorList>
            <person name="Guo L."/>
            <person name="Winzer T."/>
            <person name="Yang X."/>
            <person name="Li Y."/>
            <person name="Ning Z."/>
            <person name="He Z."/>
            <person name="Teodor R."/>
            <person name="Lu Y."/>
            <person name="Bowser T.A."/>
            <person name="Graham I.A."/>
            <person name="Ye K."/>
        </authorList>
    </citation>
    <scope>NUCLEOTIDE SEQUENCE [LARGE SCALE GENOMIC DNA]</scope>
    <source>
        <strain evidence="4">cv. HN1</strain>
        <tissue evidence="3">Leaves</tissue>
    </source>
</reference>
<evidence type="ECO:0000313" key="3">
    <source>
        <dbReference type="EMBL" id="RZC50506.1"/>
    </source>
</evidence>
<dbReference type="InterPro" id="IPR051518">
    <property type="entry name" value="Sucrose_Phosphatase"/>
</dbReference>
<keyword evidence="1" id="KW-0378">Hydrolase</keyword>
<dbReference type="InterPro" id="IPR023214">
    <property type="entry name" value="HAD_sf"/>
</dbReference>